<proteinExistence type="predicted"/>
<name>A0AAE0G992_9CHLO</name>
<organism evidence="1 2">
    <name type="scientific">Cymbomonas tetramitiformis</name>
    <dbReference type="NCBI Taxonomy" id="36881"/>
    <lineage>
        <taxon>Eukaryota</taxon>
        <taxon>Viridiplantae</taxon>
        <taxon>Chlorophyta</taxon>
        <taxon>Pyramimonadophyceae</taxon>
        <taxon>Pyramimonadales</taxon>
        <taxon>Pyramimonadaceae</taxon>
        <taxon>Cymbomonas</taxon>
    </lineage>
</organism>
<gene>
    <name evidence="1" type="ORF">CYMTET_17972</name>
</gene>
<evidence type="ECO:0000313" key="1">
    <source>
        <dbReference type="EMBL" id="KAK3273808.1"/>
    </source>
</evidence>
<evidence type="ECO:0000313" key="2">
    <source>
        <dbReference type="Proteomes" id="UP001190700"/>
    </source>
</evidence>
<accession>A0AAE0G992</accession>
<dbReference type="EMBL" id="LGRX02008242">
    <property type="protein sequence ID" value="KAK3273808.1"/>
    <property type="molecule type" value="Genomic_DNA"/>
</dbReference>
<protein>
    <submittedName>
        <fullName evidence="1">Uncharacterized protein</fullName>
    </submittedName>
</protein>
<comment type="caution">
    <text evidence="1">The sequence shown here is derived from an EMBL/GenBank/DDBJ whole genome shotgun (WGS) entry which is preliminary data.</text>
</comment>
<dbReference type="Proteomes" id="UP001190700">
    <property type="component" value="Unassembled WGS sequence"/>
</dbReference>
<reference evidence="1 2" key="1">
    <citation type="journal article" date="2015" name="Genome Biol. Evol.">
        <title>Comparative Genomics of a Bacterivorous Green Alga Reveals Evolutionary Causalities and Consequences of Phago-Mixotrophic Mode of Nutrition.</title>
        <authorList>
            <person name="Burns J.A."/>
            <person name="Paasch A."/>
            <person name="Narechania A."/>
            <person name="Kim E."/>
        </authorList>
    </citation>
    <scope>NUCLEOTIDE SEQUENCE [LARGE SCALE GENOMIC DNA]</scope>
    <source>
        <strain evidence="1 2">PLY_AMNH</strain>
    </source>
</reference>
<keyword evidence="2" id="KW-1185">Reference proteome</keyword>
<dbReference type="AlphaFoldDB" id="A0AAE0G992"/>
<sequence>MAAHHSVDFSEYLDAHETADIFEDCTERIEDFQPEEAPMLFDNSAEYTTQQNHRDPALEPLYPGARCSILESVLSFMYLVFRGNNSKESISQHCLFKATKELPEGNSFPRSYHTLLKRLGLDSNNLKQDFVEYHTCPEGCREFAPLQRKLWGEHMDDNHEGCDLCVCRAMLSNGKKCEGKRFMRDDGRQVRPTSWGMYFGLARAQDGLAAIKSYEKSYFSLDRKKQPANAYVKPSLWLSPVIKSIADYVKRLFNSDLYNPRECRTYSIGMDFEETFDKKSWSHGLILYHPTDILEYLMSQTKYSRLVQIIAGPKIPANMDGHLIHLAKEVKQMAEVGHKTAIDLAPVKAFWTYLDADEPARAKMMGFKTHSDYRFCFNCKFVGNNAGKGLRFPGYCEPCAQTTQEERDRVKVKEQPGLWKYKSERSVLASEAERFTNETLRFQAHNPHVDNHVKSLNPLVAAAPWFDIVRSINYPVAHLLCHGVIDGFLHLLFPGGPSDREWASRKPLFIATRFHREIENRIENLVISSETSRPPKRITSARGQWTYDDSAHYICEYMPLIGVQDFVPQPFLLEILLHLRQATLHLWFDCHPGLTFQESQIRAKNSLETVAVLFEKFGVLSQLTSNLHSAACHLVDSEISGGPVAVRKELKVETKLGCLGSAILHKVTSEPERQVARNNLVGDAIGEKEQLLRDNGIEPPGEWYPSNKPDIDFAEMNFLLTGTVDDEEFPFMSSSSMLSPSSFSCIKTFLSNLGFPLQNIAVRRYKKAILAGPTIRTQAACNEVTKDCNVVLRGQKIYGEVIELLQLTIRGHVERVAVLRTFPLIGVDRFEVATLEVEPELQYKCVPLTDILGKIAVLFMPDEGHLRAILHCRHIRNENC</sequence>